<evidence type="ECO:0008006" key="2">
    <source>
        <dbReference type="Google" id="ProtNLM"/>
    </source>
</evidence>
<proteinExistence type="predicted"/>
<gene>
    <name evidence="1" type="ORF">MNBD_IGNAVI01-608</name>
</gene>
<accession>A0A3B1CEF1</accession>
<reference evidence="1" key="1">
    <citation type="submission" date="2018-06" db="EMBL/GenBank/DDBJ databases">
        <authorList>
            <person name="Zhirakovskaya E."/>
        </authorList>
    </citation>
    <scope>NUCLEOTIDE SEQUENCE</scope>
</reference>
<dbReference type="EMBL" id="UOGD01000221">
    <property type="protein sequence ID" value="VAX22318.1"/>
    <property type="molecule type" value="Genomic_DNA"/>
</dbReference>
<dbReference type="AlphaFoldDB" id="A0A3B1CEF1"/>
<evidence type="ECO:0000313" key="1">
    <source>
        <dbReference type="EMBL" id="VAX22318.1"/>
    </source>
</evidence>
<sequence>GDKSFIAGVWGLYNNNKALVGDNTSIGFKLDYPNDLWDISLKMKRIGDAFLPSLGFVPRPGIIYYSLSADFMPRPEWKLIRQFFFESFFRLVTDLNHNWESYTAFTAPVHFLLESGDRFEFNIMPKGENLTEDFEIEDGVIIKKGPYHWQRFRLELETASKRVMNGQATWWFGTFYKGTLDQIELQFNVRPANSLNLSLNYEKNIVNLPEGNFTQDLFGGRIQFSFTSDFEFSSFIQYDNESGSIGTNTRLRWTFALLGDLFIVYNHNIDKLERNIWQYNSNQFIIKVTYGFWN</sequence>
<protein>
    <recommendedName>
        <fullName evidence="2">Hydrolase</fullName>
    </recommendedName>
</protein>
<name>A0A3B1CEF1_9ZZZZ</name>
<feature type="non-terminal residue" evidence="1">
    <location>
        <position position="1"/>
    </location>
</feature>
<organism evidence="1">
    <name type="scientific">hydrothermal vent metagenome</name>
    <dbReference type="NCBI Taxonomy" id="652676"/>
    <lineage>
        <taxon>unclassified sequences</taxon>
        <taxon>metagenomes</taxon>
        <taxon>ecological metagenomes</taxon>
    </lineage>
</organism>